<protein>
    <submittedName>
        <fullName evidence="2">Uncharacterized protein</fullName>
    </submittedName>
</protein>
<evidence type="ECO:0000256" key="1">
    <source>
        <dbReference type="SAM" id="MobiDB-lite"/>
    </source>
</evidence>
<accession>A0A1Q9D7D9</accession>
<dbReference type="AlphaFoldDB" id="A0A1Q9D7D9"/>
<dbReference type="Proteomes" id="UP000186817">
    <property type="component" value="Unassembled WGS sequence"/>
</dbReference>
<name>A0A1Q9D7D9_SYMMI</name>
<reference evidence="2 3" key="1">
    <citation type="submission" date="2016-02" db="EMBL/GenBank/DDBJ databases">
        <title>Genome analysis of coral dinoflagellate symbionts highlights evolutionary adaptations to a symbiotic lifestyle.</title>
        <authorList>
            <person name="Aranda M."/>
            <person name="Li Y."/>
            <person name="Liew Y.J."/>
            <person name="Baumgarten S."/>
            <person name="Simakov O."/>
            <person name="Wilson M."/>
            <person name="Piel J."/>
            <person name="Ashoor H."/>
            <person name="Bougouffa S."/>
            <person name="Bajic V.B."/>
            <person name="Ryu T."/>
            <person name="Ravasi T."/>
            <person name="Bayer T."/>
            <person name="Micklem G."/>
            <person name="Kim H."/>
            <person name="Bhak J."/>
            <person name="Lajeunesse T.C."/>
            <person name="Voolstra C.R."/>
        </authorList>
    </citation>
    <scope>NUCLEOTIDE SEQUENCE [LARGE SCALE GENOMIC DNA]</scope>
    <source>
        <strain evidence="2 3">CCMP2467</strain>
    </source>
</reference>
<organism evidence="2 3">
    <name type="scientific">Symbiodinium microadriaticum</name>
    <name type="common">Dinoflagellate</name>
    <name type="synonym">Zooxanthella microadriatica</name>
    <dbReference type="NCBI Taxonomy" id="2951"/>
    <lineage>
        <taxon>Eukaryota</taxon>
        <taxon>Sar</taxon>
        <taxon>Alveolata</taxon>
        <taxon>Dinophyceae</taxon>
        <taxon>Suessiales</taxon>
        <taxon>Symbiodiniaceae</taxon>
        <taxon>Symbiodinium</taxon>
    </lineage>
</organism>
<sequence>MNPLRGSGVSERSRCGAVRILELAGEPSAGMGRVGSLAEAFGFEAEAPAAAKTRTHEELSTGAPLQAGNRQAARRIGGGGRGEAMGYAGYAIRQGLKKQMIFEPAFLRMLGGANVTRTLELRRRRAA</sequence>
<feature type="region of interest" description="Disordered" evidence="1">
    <location>
        <begin position="52"/>
        <end position="80"/>
    </location>
</feature>
<evidence type="ECO:0000313" key="2">
    <source>
        <dbReference type="EMBL" id="OLP91132.1"/>
    </source>
</evidence>
<evidence type="ECO:0000313" key="3">
    <source>
        <dbReference type="Proteomes" id="UP000186817"/>
    </source>
</evidence>
<proteinExistence type="predicted"/>
<gene>
    <name evidence="2" type="ORF">AK812_SmicGene27215</name>
</gene>
<dbReference type="EMBL" id="LSRX01000678">
    <property type="protein sequence ID" value="OLP91132.1"/>
    <property type="molecule type" value="Genomic_DNA"/>
</dbReference>
<keyword evidence="3" id="KW-1185">Reference proteome</keyword>
<comment type="caution">
    <text evidence="2">The sequence shown here is derived from an EMBL/GenBank/DDBJ whole genome shotgun (WGS) entry which is preliminary data.</text>
</comment>